<evidence type="ECO:0000256" key="4">
    <source>
        <dbReference type="SAM" id="Phobius"/>
    </source>
</evidence>
<feature type="region of interest" description="Disordered" evidence="3">
    <location>
        <begin position="445"/>
        <end position="468"/>
    </location>
</feature>
<dbReference type="PANTHER" id="PTHR43531">
    <property type="entry name" value="PROTEIN ICFG"/>
    <property type="match status" value="1"/>
</dbReference>
<dbReference type="Proteomes" id="UP000295142">
    <property type="component" value="Unassembled WGS sequence"/>
</dbReference>
<dbReference type="SUPFAM" id="SSF103190">
    <property type="entry name" value="Sensory domain-like"/>
    <property type="match status" value="1"/>
</dbReference>
<dbReference type="InterPro" id="IPR029150">
    <property type="entry name" value="dCache_3"/>
</dbReference>
<evidence type="ECO:0000256" key="1">
    <source>
        <dbReference type="ARBA" id="ARBA00022500"/>
    </source>
</evidence>
<keyword evidence="7" id="KW-1185">Reference proteome</keyword>
<keyword evidence="4" id="KW-1133">Transmembrane helix</keyword>
<keyword evidence="1" id="KW-0145">Chemotaxis</keyword>
<protein>
    <submittedName>
        <fullName evidence="6">HAMP domain-containing protein</fullName>
    </submittedName>
</protein>
<evidence type="ECO:0000256" key="3">
    <source>
        <dbReference type="SAM" id="MobiDB-lite"/>
    </source>
</evidence>
<sequence length="468" mass="49515">MSLRSKIILSIAASVALSALVVLVPMLVGMNGMIEQGTKRELEMVRLRFQTALEDRFHNALSMATMVARMPVVEEAVAKGDRQVLNDLFVPGFAEMRDTQGVRQFHFHTPDSHSFFRVNKPDTFGDDLSGFRQTVVEANAKRAAVTGLELGRGGVAVRGIAAIAHQGAHVGTIEIGFSIDDAFFQSIVAESEAEMEFYVLPRTDVASFATSDSASLNRSVASIEGAPLLTAEDVRAGQETGVAAREIAIGGALYMAAAFPVKDYSGATVGLLHVMVPEAAYLALKNEMRLIALGAAAGALLLGLVGAALMGGRITGTLEEMIGKLKRLADGDLEIDVSSAQARGGELGHLADGIAVFRDHRLHEVETLAREREAAQAHRAALVGILGSGLQRLAEGDLTAPIHDDLGEGYNSVRDDYNATLASLADLIGALHETSGTIHARAEEIGGASDDLSHRTENQAATLEETAA</sequence>
<evidence type="ECO:0000259" key="5">
    <source>
        <dbReference type="PROSITE" id="PS50885"/>
    </source>
</evidence>
<feature type="transmembrane region" description="Helical" evidence="4">
    <location>
        <begin position="290"/>
        <end position="311"/>
    </location>
</feature>
<dbReference type="AlphaFoldDB" id="A0A4R2KGF1"/>
<dbReference type="GO" id="GO:0007165">
    <property type="term" value="P:signal transduction"/>
    <property type="evidence" value="ECO:0007669"/>
    <property type="project" value="InterPro"/>
</dbReference>
<keyword evidence="4" id="KW-0812">Transmembrane</keyword>
<comment type="caution">
    <text evidence="6">The sequence shown here is derived from an EMBL/GenBank/DDBJ whole genome shotgun (WGS) entry which is preliminary data.</text>
</comment>
<keyword evidence="4" id="KW-0472">Membrane</keyword>
<dbReference type="InterPro" id="IPR029151">
    <property type="entry name" value="Sensor-like_sf"/>
</dbReference>
<dbReference type="Gene3D" id="1.10.287.950">
    <property type="entry name" value="Methyl-accepting chemotaxis protein"/>
    <property type="match status" value="1"/>
</dbReference>
<dbReference type="Gene3D" id="3.30.450.20">
    <property type="entry name" value="PAS domain"/>
    <property type="match status" value="1"/>
</dbReference>
<proteinExistence type="inferred from homology"/>
<feature type="domain" description="HAMP" evidence="5">
    <location>
        <begin position="312"/>
        <end position="366"/>
    </location>
</feature>
<dbReference type="Pfam" id="PF14827">
    <property type="entry name" value="dCache_3"/>
    <property type="match status" value="1"/>
</dbReference>
<dbReference type="InterPro" id="IPR003660">
    <property type="entry name" value="HAMP_dom"/>
</dbReference>
<dbReference type="PROSITE" id="PS50885">
    <property type="entry name" value="HAMP"/>
    <property type="match status" value="1"/>
</dbReference>
<organism evidence="6 7">
    <name type="scientific">Rhodovulum euryhalinum</name>
    <dbReference type="NCBI Taxonomy" id="35805"/>
    <lineage>
        <taxon>Bacteria</taxon>
        <taxon>Pseudomonadati</taxon>
        <taxon>Pseudomonadota</taxon>
        <taxon>Alphaproteobacteria</taxon>
        <taxon>Rhodobacterales</taxon>
        <taxon>Paracoccaceae</taxon>
        <taxon>Rhodovulum</taxon>
    </lineage>
</organism>
<evidence type="ECO:0000313" key="7">
    <source>
        <dbReference type="Proteomes" id="UP000295142"/>
    </source>
</evidence>
<dbReference type="SMART" id="SM00304">
    <property type="entry name" value="HAMP"/>
    <property type="match status" value="2"/>
</dbReference>
<feature type="non-terminal residue" evidence="6">
    <location>
        <position position="468"/>
    </location>
</feature>
<dbReference type="RefSeq" id="WP_165905388.1">
    <property type="nucleotide sequence ID" value="NZ_SLWW01000019.1"/>
</dbReference>
<comment type="similarity">
    <text evidence="2">Belongs to the methyl-accepting chemotaxis (MCP) protein family.</text>
</comment>
<dbReference type="GO" id="GO:0016020">
    <property type="term" value="C:membrane"/>
    <property type="evidence" value="ECO:0007669"/>
    <property type="project" value="InterPro"/>
</dbReference>
<dbReference type="InterPro" id="IPR051310">
    <property type="entry name" value="MCP_chemotaxis"/>
</dbReference>
<evidence type="ECO:0000256" key="2">
    <source>
        <dbReference type="ARBA" id="ARBA00029447"/>
    </source>
</evidence>
<gene>
    <name evidence="6" type="ORF">EV655_11945</name>
</gene>
<feature type="transmembrane region" description="Helical" evidence="4">
    <location>
        <begin position="6"/>
        <end position="30"/>
    </location>
</feature>
<evidence type="ECO:0000313" key="6">
    <source>
        <dbReference type="EMBL" id="TCO69048.1"/>
    </source>
</evidence>
<dbReference type="Gene3D" id="6.10.340.10">
    <property type="match status" value="1"/>
</dbReference>
<dbReference type="GO" id="GO:0006935">
    <property type="term" value="P:chemotaxis"/>
    <property type="evidence" value="ECO:0007669"/>
    <property type="project" value="UniProtKB-KW"/>
</dbReference>
<accession>A0A4R2KGF1</accession>
<reference evidence="6 7" key="1">
    <citation type="submission" date="2019-03" db="EMBL/GenBank/DDBJ databases">
        <title>Genomic Encyclopedia of Type Strains, Phase IV (KMG-IV): sequencing the most valuable type-strain genomes for metagenomic binning, comparative biology and taxonomic classification.</title>
        <authorList>
            <person name="Goeker M."/>
        </authorList>
    </citation>
    <scope>NUCLEOTIDE SEQUENCE [LARGE SCALE GENOMIC DNA]</scope>
    <source>
        <strain evidence="6 7">DSM 4868</strain>
    </source>
</reference>
<name>A0A4R2KGF1_9RHOB</name>
<dbReference type="EMBL" id="SLWW01000019">
    <property type="protein sequence ID" value="TCO69048.1"/>
    <property type="molecule type" value="Genomic_DNA"/>
</dbReference>
<dbReference type="PANTHER" id="PTHR43531:SF11">
    <property type="entry name" value="METHYL-ACCEPTING CHEMOTAXIS PROTEIN 3"/>
    <property type="match status" value="1"/>
</dbReference>